<dbReference type="PROSITE" id="PS50106">
    <property type="entry name" value="PDZ"/>
    <property type="match status" value="2"/>
</dbReference>
<dbReference type="InterPro" id="IPR011993">
    <property type="entry name" value="PH-like_dom_sf"/>
</dbReference>
<dbReference type="PANTHER" id="PTHR12345">
    <property type="entry name" value="SYNTENIN RELATED"/>
    <property type="match status" value="1"/>
</dbReference>
<accession>A0AA36F4J3</accession>
<feature type="domain" description="PDZ" evidence="6">
    <location>
        <begin position="925"/>
        <end position="1010"/>
    </location>
</feature>
<dbReference type="SUPFAM" id="SSF50729">
    <property type="entry name" value="PH domain-like"/>
    <property type="match status" value="1"/>
</dbReference>
<name>A0AA36F4J3_OCTVU</name>
<dbReference type="SMART" id="SM00462">
    <property type="entry name" value="PTB"/>
    <property type="match status" value="1"/>
</dbReference>
<feature type="region of interest" description="Disordered" evidence="4">
    <location>
        <begin position="627"/>
        <end position="682"/>
    </location>
</feature>
<gene>
    <name evidence="7" type="ORF">OCTVUL_1B012157</name>
</gene>
<dbReference type="InterPro" id="IPR036034">
    <property type="entry name" value="PDZ_sf"/>
</dbReference>
<evidence type="ECO:0000313" key="8">
    <source>
        <dbReference type="Proteomes" id="UP001162480"/>
    </source>
</evidence>
<dbReference type="SMART" id="SM00228">
    <property type="entry name" value="PDZ"/>
    <property type="match status" value="2"/>
</dbReference>
<evidence type="ECO:0000256" key="2">
    <source>
        <dbReference type="ARBA" id="ARBA00022553"/>
    </source>
</evidence>
<proteinExistence type="predicted"/>
<dbReference type="Gene3D" id="2.30.29.30">
    <property type="entry name" value="Pleckstrin-homology domain (PH domain)/Phosphotyrosine-binding domain (PTB)"/>
    <property type="match status" value="1"/>
</dbReference>
<dbReference type="SUPFAM" id="SSF50156">
    <property type="entry name" value="PDZ domain-like"/>
    <property type="match status" value="2"/>
</dbReference>
<dbReference type="PANTHER" id="PTHR12345:SF16">
    <property type="entry name" value="X11L, ISOFORM F-RELATED"/>
    <property type="match status" value="1"/>
</dbReference>
<feature type="compositionally biased region" description="Basic and acidic residues" evidence="4">
    <location>
        <begin position="304"/>
        <end position="315"/>
    </location>
</feature>
<feature type="compositionally biased region" description="Polar residues" evidence="4">
    <location>
        <begin position="268"/>
        <end position="278"/>
    </location>
</feature>
<dbReference type="FunFam" id="2.30.29.30:FF:000207">
    <property type="entry name" value="Protein CBR-LIN-10, isoform a"/>
    <property type="match status" value="1"/>
</dbReference>
<feature type="compositionally biased region" description="Polar residues" evidence="4">
    <location>
        <begin position="563"/>
        <end position="578"/>
    </location>
</feature>
<feature type="compositionally biased region" description="Basic and acidic residues" evidence="4">
    <location>
        <begin position="593"/>
        <end position="608"/>
    </location>
</feature>
<feature type="region of interest" description="Disordered" evidence="4">
    <location>
        <begin position="261"/>
        <end position="328"/>
    </location>
</feature>
<reference evidence="7" key="1">
    <citation type="submission" date="2023-08" db="EMBL/GenBank/DDBJ databases">
        <authorList>
            <person name="Alioto T."/>
            <person name="Alioto T."/>
            <person name="Gomez Garrido J."/>
        </authorList>
    </citation>
    <scope>NUCLEOTIDE SEQUENCE</scope>
</reference>
<dbReference type="GO" id="GO:0005886">
    <property type="term" value="C:plasma membrane"/>
    <property type="evidence" value="ECO:0007669"/>
    <property type="project" value="TreeGrafter"/>
</dbReference>
<dbReference type="PROSITE" id="PS01179">
    <property type="entry name" value="PID"/>
    <property type="match status" value="1"/>
</dbReference>
<dbReference type="InterPro" id="IPR051230">
    <property type="entry name" value="APP-Binding"/>
</dbReference>
<feature type="compositionally biased region" description="Polar residues" evidence="4">
    <location>
        <begin position="153"/>
        <end position="170"/>
    </location>
</feature>
<dbReference type="FunFam" id="2.30.42.10:FF:000017">
    <property type="entry name" value="Amyloid beta A4 protein-binding family A member 1"/>
    <property type="match status" value="1"/>
</dbReference>
<evidence type="ECO:0000259" key="6">
    <source>
        <dbReference type="PROSITE" id="PS50106"/>
    </source>
</evidence>
<keyword evidence="2" id="KW-0597">Phosphoprotein</keyword>
<feature type="compositionally biased region" description="Polar residues" evidence="4">
    <location>
        <begin position="317"/>
        <end position="328"/>
    </location>
</feature>
<dbReference type="GO" id="GO:0007268">
    <property type="term" value="P:chemical synaptic transmission"/>
    <property type="evidence" value="ECO:0007669"/>
    <property type="project" value="TreeGrafter"/>
</dbReference>
<organism evidence="7 8">
    <name type="scientific">Octopus vulgaris</name>
    <name type="common">Common octopus</name>
    <dbReference type="NCBI Taxonomy" id="6645"/>
    <lineage>
        <taxon>Eukaryota</taxon>
        <taxon>Metazoa</taxon>
        <taxon>Spiralia</taxon>
        <taxon>Lophotrochozoa</taxon>
        <taxon>Mollusca</taxon>
        <taxon>Cephalopoda</taxon>
        <taxon>Coleoidea</taxon>
        <taxon>Octopodiformes</taxon>
        <taxon>Octopoda</taxon>
        <taxon>Incirrata</taxon>
        <taxon>Octopodidae</taxon>
        <taxon>Octopus</taxon>
    </lineage>
</organism>
<feature type="region of interest" description="Disordered" evidence="4">
    <location>
        <begin position="563"/>
        <end position="608"/>
    </location>
</feature>
<dbReference type="AlphaFoldDB" id="A0AA36F4J3"/>
<dbReference type="CDD" id="cd06720">
    <property type="entry name" value="PDZ1_APBA1_3-like"/>
    <property type="match status" value="1"/>
</dbReference>
<dbReference type="Pfam" id="PF00640">
    <property type="entry name" value="PID"/>
    <property type="match status" value="1"/>
</dbReference>
<feature type="compositionally biased region" description="Basic and acidic residues" evidence="4">
    <location>
        <begin position="627"/>
        <end position="650"/>
    </location>
</feature>
<evidence type="ECO:0000256" key="4">
    <source>
        <dbReference type="SAM" id="MobiDB-lite"/>
    </source>
</evidence>
<dbReference type="Gene3D" id="2.30.42.10">
    <property type="match status" value="2"/>
</dbReference>
<keyword evidence="3" id="KW-0677">Repeat</keyword>
<dbReference type="GO" id="GO:0043197">
    <property type="term" value="C:dendritic spine"/>
    <property type="evidence" value="ECO:0007669"/>
    <property type="project" value="TreeGrafter"/>
</dbReference>
<keyword evidence="1" id="KW-0813">Transport</keyword>
<feature type="domain" description="PDZ" evidence="6">
    <location>
        <begin position="1016"/>
        <end position="1092"/>
    </location>
</feature>
<evidence type="ECO:0000259" key="5">
    <source>
        <dbReference type="PROSITE" id="PS01179"/>
    </source>
</evidence>
<protein>
    <submittedName>
        <fullName evidence="7">Amyloid-beta A4 protein-binding family A member 2 isoform X18</fullName>
    </submittedName>
</protein>
<keyword evidence="8" id="KW-1185">Reference proteome</keyword>
<dbReference type="CDD" id="cd06793">
    <property type="entry name" value="PDZ2_APBA1_3-like"/>
    <property type="match status" value="1"/>
</dbReference>
<feature type="compositionally biased region" description="Polar residues" evidence="4">
    <location>
        <begin position="653"/>
        <end position="674"/>
    </location>
</feature>
<dbReference type="Pfam" id="PF00595">
    <property type="entry name" value="PDZ"/>
    <property type="match status" value="2"/>
</dbReference>
<dbReference type="EMBL" id="OX597819">
    <property type="protein sequence ID" value="CAI9724222.1"/>
    <property type="molecule type" value="Genomic_DNA"/>
</dbReference>
<evidence type="ECO:0000256" key="1">
    <source>
        <dbReference type="ARBA" id="ARBA00022448"/>
    </source>
</evidence>
<dbReference type="InterPro" id="IPR001478">
    <property type="entry name" value="PDZ"/>
</dbReference>
<dbReference type="GO" id="GO:0005737">
    <property type="term" value="C:cytoplasm"/>
    <property type="evidence" value="ECO:0007669"/>
    <property type="project" value="TreeGrafter"/>
</dbReference>
<evidence type="ECO:0000256" key="3">
    <source>
        <dbReference type="ARBA" id="ARBA00022737"/>
    </source>
</evidence>
<dbReference type="FunFam" id="2.30.42.10:FF:000007">
    <property type="entry name" value="Amyloid beta A4 protein-binding family A member"/>
    <property type="match status" value="1"/>
</dbReference>
<feature type="domain" description="PID" evidence="5">
    <location>
        <begin position="744"/>
        <end position="912"/>
    </location>
</feature>
<evidence type="ECO:0000313" key="7">
    <source>
        <dbReference type="EMBL" id="CAI9724222.1"/>
    </source>
</evidence>
<dbReference type="InterPro" id="IPR006020">
    <property type="entry name" value="PTB/PI_dom"/>
</dbReference>
<feature type="region of interest" description="Disordered" evidence="4">
    <location>
        <begin position="153"/>
        <end position="189"/>
    </location>
</feature>
<dbReference type="Proteomes" id="UP001162480">
    <property type="component" value="Chromosome 6"/>
</dbReference>
<sequence>MSDLEERCNTLAYSDTEENCDVNLEGACGGDISLRGSTLSFEQLSEHTADDTDNLSMEVNLGESGSRQASEISSLSYQNLIDDDGLESMGLQHDSDESGESCINDYPDVEIDFPTDDMDHSADILADSLTEKLCKCSGKDLGSHQNLAPDILGQNSIHSKSGSDTLSDGSESVGGSHHYNKHSSRQKELRSDILDGKDVKLLDRNGILNTAADIGLEKPWEVAVNLREKSKDSKYCSPDETVKKRNSLEIRNNIPTIGEVKNYDERNIPSSTKYNSQGAKPKIKRQSPGFARRVNHSNSSGSCSDRDGSSSERETLPYNNQDLKQISPVEQTLQSDLDVTMHNEVSKPDRNSARKNVNIENEYDYVKYARIHQGNSYVGMRLAFPSSSISSSSPESSRDCSPEKIIHQKNGPEISDRSQHQVRVSEDCLTEIPLNNTEPLVVEEKRAFTLSPENTECDSAEVESVLSDEEKSNTGGMPIVEDGLSGSQASDVDEAFPHECDSPAKMLQLKQKSELNQEINGEETHINGKGKSIDTSGIKDELDAKEALNHTMADIKTAIQKSKNVSLKSSFTENSTTEEPVWIKSVQSDEDIEQGKDGKNSNKIRDNYEKLHRNEEMRRVLEEIERRQEEEFTRREQEKVYEMENEKDGLLENQYTRNDGKTYQTPKVNSISSTDYDDEDGDSPVQFRCPATNFDTDEETDKLLQKQYQTDQHVDIPELSKPPINLGAQAEKRRSRAKEVLIEGVLFRARYLGSTQLISEGQPSKPMRMIQAQEAVGRIKAPEGENQPSTEVDLFVSTEKIMVLNTDLQEIMMDHSLRTISYIADIGDILVIMARRRLLSSPGDESLRRKKQAKILCHVFESDEAQLIAQSIGQAFQVAYMEFLKANGIDDPGIIKEMDYQDVLNQQEIMGEELNLFTNKDFHREVIVPKLKGEPIGIVIVESGWGSMVPTVVLANMAPSGPAARCGGLNIGDQIISINGISMVGLPLSTCQTYIKGARQQTVVKLTVVPCPPVVEVLIKRPDVKYQLGFSVQNGVICSLLRGGIAERGGVRVGHRIIEINNQSVVAVQHEKIVALLANSVGEIHMKTMPTSIFRLLTGQETPHYL</sequence>
<dbReference type="CDD" id="cd01208">
    <property type="entry name" value="PTB_X11"/>
    <property type="match status" value="1"/>
</dbReference>